<proteinExistence type="predicted"/>
<dbReference type="STRING" id="1497020.DO97_08580"/>
<comment type="subcellular location">
    <subcellularLocation>
        <location evidence="1">Membrane</location>
        <topology evidence="1">Multi-pass membrane protein</topology>
    </subcellularLocation>
</comment>
<dbReference type="OrthoDB" id="419762at2"/>
<evidence type="ECO:0000313" key="9">
    <source>
        <dbReference type="Proteomes" id="UP000030170"/>
    </source>
</evidence>
<evidence type="ECO:0000256" key="7">
    <source>
        <dbReference type="SAM" id="Phobius"/>
    </source>
</evidence>
<keyword evidence="9" id="KW-1185">Reference proteome</keyword>
<evidence type="ECO:0000313" key="8">
    <source>
        <dbReference type="EMBL" id="KGF72428.1"/>
    </source>
</evidence>
<feature type="transmembrane region" description="Helical" evidence="7">
    <location>
        <begin position="210"/>
        <end position="227"/>
    </location>
</feature>
<dbReference type="EMBL" id="JJML01000026">
    <property type="protein sequence ID" value="KGF72428.1"/>
    <property type="molecule type" value="Genomic_DNA"/>
</dbReference>
<feature type="transmembrane region" description="Helical" evidence="7">
    <location>
        <begin position="6"/>
        <end position="26"/>
    </location>
</feature>
<evidence type="ECO:0000256" key="6">
    <source>
        <dbReference type="ARBA" id="ARBA00023136"/>
    </source>
</evidence>
<gene>
    <name evidence="8" type="ORF">DO97_08580</name>
</gene>
<reference evidence="8 9" key="1">
    <citation type="journal article" date="2014" name="Mol. Ecol.">
        <title>Evolution of Synechococcus.</title>
        <authorList>
            <person name="Dvorak P."/>
            <person name="Casamatta D."/>
            <person name="Hasler P."/>
            <person name="Poulickova A."/>
            <person name="Ondrej V."/>
            <person name="Sanges R."/>
        </authorList>
    </citation>
    <scope>NUCLEOTIDE SEQUENCE [LARGE SCALE GENOMIC DNA]</scope>
    <source>
        <strain evidence="8 9">CAUP A 1101</strain>
    </source>
</reference>
<dbReference type="GO" id="GO:0055085">
    <property type="term" value="P:transmembrane transport"/>
    <property type="evidence" value="ECO:0007669"/>
    <property type="project" value="InterPro"/>
</dbReference>
<feature type="transmembrane region" description="Helical" evidence="7">
    <location>
        <begin position="63"/>
        <end position="85"/>
    </location>
</feature>
<evidence type="ECO:0000256" key="5">
    <source>
        <dbReference type="ARBA" id="ARBA00022989"/>
    </source>
</evidence>
<evidence type="ECO:0000256" key="4">
    <source>
        <dbReference type="ARBA" id="ARBA00022692"/>
    </source>
</evidence>
<dbReference type="PANTHER" id="PTHR36838">
    <property type="entry name" value="AUXIN EFFLUX CARRIER FAMILY PROTEIN"/>
    <property type="match status" value="1"/>
</dbReference>
<comment type="caution">
    <text evidence="8">The sequence shown here is derived from an EMBL/GenBank/DDBJ whole genome shotgun (WGS) entry which is preliminary data.</text>
</comment>
<feature type="transmembrane region" description="Helical" evidence="7">
    <location>
        <begin position="239"/>
        <end position="263"/>
    </location>
</feature>
<keyword evidence="6 7" id="KW-0472">Membrane</keyword>
<keyword evidence="2" id="KW-0813">Transport</keyword>
<protein>
    <submittedName>
        <fullName evidence="8">Transporter</fullName>
    </submittedName>
</protein>
<dbReference type="AlphaFoldDB" id="A0A098TNL4"/>
<dbReference type="Pfam" id="PF03547">
    <property type="entry name" value="Mem_trans"/>
    <property type="match status" value="1"/>
</dbReference>
<sequence>MTDALLHAYTPLILWMGLGLILFRFIPQDFPRFLGRGLYWVGGPLQILALARRTDFAQGVGMAPLVTFAALGIGLGLAALCLFGFQQLAHYPAHPLASRFAWLGERSAQGSFLLAATLGNTGYVGLGLSPALIGTHHLGWSVSYSITHSLVGGYGIGVMLASRFSRPEQDNHWWLQLRDVLLAPSLWAFGCGIFTRTWELPTLIDSGLQLSLWLIIPSAFLLIGMRLSQLRGWSSFQPALLPATVRVLIVPILIGLGTTGVGLSGDPRLAVVLMAGMPTAFVGLVLAEEYNLDRQLVAGSIALTTMALLGTIPIWLLLFH</sequence>
<accession>A0A098TNL4</accession>
<evidence type="ECO:0000256" key="2">
    <source>
        <dbReference type="ARBA" id="ARBA00022448"/>
    </source>
</evidence>
<name>A0A098TNL4_9CYAN</name>
<evidence type="ECO:0000256" key="3">
    <source>
        <dbReference type="ARBA" id="ARBA00022475"/>
    </source>
</evidence>
<organism evidence="8 9">
    <name type="scientific">Neosynechococcus sphagnicola sy1</name>
    <dbReference type="NCBI Taxonomy" id="1497020"/>
    <lineage>
        <taxon>Bacteria</taxon>
        <taxon>Bacillati</taxon>
        <taxon>Cyanobacteriota</taxon>
        <taxon>Cyanophyceae</taxon>
        <taxon>Neosynechococcales</taxon>
        <taxon>Neosynechococcaceae</taxon>
        <taxon>Neosynechococcus</taxon>
    </lineage>
</organism>
<keyword evidence="4 7" id="KW-0812">Transmembrane</keyword>
<dbReference type="RefSeq" id="WP_036533704.1">
    <property type="nucleotide sequence ID" value="NZ_JJML01000026.1"/>
</dbReference>
<evidence type="ECO:0000256" key="1">
    <source>
        <dbReference type="ARBA" id="ARBA00004141"/>
    </source>
</evidence>
<feature type="transmembrane region" description="Helical" evidence="7">
    <location>
        <begin position="139"/>
        <end position="160"/>
    </location>
</feature>
<feature type="transmembrane region" description="Helical" evidence="7">
    <location>
        <begin position="296"/>
        <end position="318"/>
    </location>
</feature>
<feature type="transmembrane region" description="Helical" evidence="7">
    <location>
        <begin position="112"/>
        <end position="133"/>
    </location>
</feature>
<keyword evidence="3" id="KW-1003">Cell membrane</keyword>
<dbReference type="PANTHER" id="PTHR36838:SF1">
    <property type="entry name" value="SLR1864 PROTEIN"/>
    <property type="match status" value="1"/>
</dbReference>
<keyword evidence="5 7" id="KW-1133">Transmembrane helix</keyword>
<dbReference type="Proteomes" id="UP000030170">
    <property type="component" value="Unassembled WGS sequence"/>
</dbReference>
<feature type="transmembrane region" description="Helical" evidence="7">
    <location>
        <begin position="33"/>
        <end position="51"/>
    </location>
</feature>
<dbReference type="GO" id="GO:0016020">
    <property type="term" value="C:membrane"/>
    <property type="evidence" value="ECO:0007669"/>
    <property type="project" value="UniProtKB-SubCell"/>
</dbReference>
<feature type="transmembrane region" description="Helical" evidence="7">
    <location>
        <begin position="269"/>
        <end position="287"/>
    </location>
</feature>
<dbReference type="InterPro" id="IPR004776">
    <property type="entry name" value="Mem_transp_PIN-like"/>
</dbReference>